<dbReference type="GO" id="GO:0015035">
    <property type="term" value="F:protein-disulfide reductase activity"/>
    <property type="evidence" value="ECO:0007669"/>
    <property type="project" value="InterPro"/>
</dbReference>
<sequence length="149" mass="16855">MLNCDRLQLLPMSEEIPDEEPIVLFDGVCNLCAGFVQFIVPRDDEEVFHFASLQSDVGQRLLADHGLAEAHLDSIVLIEGEDAYVKSAAVLRIGERLGGVYALGRPLRYLPRRLRDWGYDVVAANRYRVFGKKDQCMMPTGNVQERFLD</sequence>
<reference evidence="1 2" key="1">
    <citation type="journal article" date="2014" name="PLoS Genet.">
        <title>Phylogenetically driven sequencing of extremely halophilic archaea reveals strategies for static and dynamic osmo-response.</title>
        <authorList>
            <person name="Becker E.A."/>
            <person name="Seitzer P.M."/>
            <person name="Tritt A."/>
            <person name="Larsen D."/>
            <person name="Krusor M."/>
            <person name="Yao A.I."/>
            <person name="Wu D."/>
            <person name="Madern D."/>
            <person name="Eisen J.A."/>
            <person name="Darling A.E."/>
            <person name="Facciotti M.T."/>
        </authorList>
    </citation>
    <scope>NUCLEOTIDE SEQUENCE [LARGE SCALE GENOMIC DNA]</scope>
    <source>
        <strain evidence="1 2">DSM 10524</strain>
    </source>
</reference>
<dbReference type="STRING" id="1227497.C491_07366"/>
<accession>L9XCI6</accession>
<dbReference type="PANTHER" id="PTHR33639">
    <property type="entry name" value="THIOL-DISULFIDE OXIDOREDUCTASE DCC"/>
    <property type="match status" value="1"/>
</dbReference>
<proteinExistence type="predicted"/>
<evidence type="ECO:0000313" key="1">
    <source>
        <dbReference type="EMBL" id="ELY59141.1"/>
    </source>
</evidence>
<dbReference type="PANTHER" id="PTHR33639:SF2">
    <property type="entry name" value="DUF393 DOMAIN-CONTAINING PROTEIN"/>
    <property type="match status" value="1"/>
</dbReference>
<protein>
    <submittedName>
        <fullName evidence="1">Thiol-disulfide oxidoreductase DCC</fullName>
    </submittedName>
</protein>
<dbReference type="Pfam" id="PF04134">
    <property type="entry name" value="DCC1-like"/>
    <property type="match status" value="1"/>
</dbReference>
<organism evidence="1 2">
    <name type="scientific">Natronococcus amylolyticus DSM 10524</name>
    <dbReference type="NCBI Taxonomy" id="1227497"/>
    <lineage>
        <taxon>Archaea</taxon>
        <taxon>Methanobacteriati</taxon>
        <taxon>Methanobacteriota</taxon>
        <taxon>Stenosarchaea group</taxon>
        <taxon>Halobacteria</taxon>
        <taxon>Halobacteriales</taxon>
        <taxon>Natrialbaceae</taxon>
        <taxon>Natronococcus</taxon>
    </lineage>
</organism>
<gene>
    <name evidence="1" type="ORF">C491_07366</name>
</gene>
<dbReference type="eggNOG" id="arCOG10301">
    <property type="taxonomic scope" value="Archaea"/>
</dbReference>
<evidence type="ECO:0000313" key="2">
    <source>
        <dbReference type="Proteomes" id="UP000011688"/>
    </source>
</evidence>
<comment type="caution">
    <text evidence="1">The sequence shown here is derived from an EMBL/GenBank/DDBJ whole genome shotgun (WGS) entry which is preliminary data.</text>
</comment>
<dbReference type="EMBL" id="AOIB01000016">
    <property type="protein sequence ID" value="ELY59141.1"/>
    <property type="molecule type" value="Genomic_DNA"/>
</dbReference>
<dbReference type="Proteomes" id="UP000011688">
    <property type="component" value="Unassembled WGS sequence"/>
</dbReference>
<dbReference type="InterPro" id="IPR052927">
    <property type="entry name" value="DCC_oxidoreductase"/>
</dbReference>
<name>L9XCI6_9EURY</name>
<dbReference type="InterPro" id="IPR007263">
    <property type="entry name" value="DCC1-like"/>
</dbReference>
<keyword evidence="2" id="KW-1185">Reference proteome</keyword>
<dbReference type="AlphaFoldDB" id="L9XCI6"/>